<reference evidence="9" key="1">
    <citation type="journal article" date="2019" name="Beilstein J. Org. Chem.">
        <title>Nanangenines: drimane sesquiterpenoids as the dominant metabolite cohort of a novel Australian fungus, Aspergillus nanangensis.</title>
        <authorList>
            <person name="Lacey H.J."/>
            <person name="Gilchrist C.L.M."/>
            <person name="Crombie A."/>
            <person name="Kalaitzis J.A."/>
            <person name="Vuong D."/>
            <person name="Rutledge P.J."/>
            <person name="Turner P."/>
            <person name="Pitt J.I."/>
            <person name="Lacey E."/>
            <person name="Chooi Y.H."/>
            <person name="Piggott A.M."/>
        </authorList>
    </citation>
    <scope>NUCLEOTIDE SEQUENCE</scope>
    <source>
        <strain evidence="9">MST-FP2251</strain>
    </source>
</reference>
<dbReference type="Gene3D" id="1.10.630.10">
    <property type="entry name" value="Cytochrome P450"/>
    <property type="match status" value="1"/>
</dbReference>
<keyword evidence="4 8" id="KW-0479">Metal-binding</keyword>
<comment type="similarity">
    <text evidence="2">Belongs to the cytochrome P450 family.</text>
</comment>
<accession>A0AAD4CVM9</accession>
<keyword evidence="10" id="KW-1185">Reference proteome</keyword>
<keyword evidence="3 8" id="KW-0349">Heme</keyword>
<dbReference type="PRINTS" id="PR00385">
    <property type="entry name" value="P450"/>
</dbReference>
<keyword evidence="5" id="KW-0560">Oxidoreductase</keyword>
<dbReference type="InterPro" id="IPR036770">
    <property type="entry name" value="Ankyrin_rpt-contain_sf"/>
</dbReference>
<dbReference type="GO" id="GO:0005506">
    <property type="term" value="F:iron ion binding"/>
    <property type="evidence" value="ECO:0007669"/>
    <property type="project" value="InterPro"/>
</dbReference>
<dbReference type="GO" id="GO:0020037">
    <property type="term" value="F:heme binding"/>
    <property type="evidence" value="ECO:0007669"/>
    <property type="project" value="InterPro"/>
</dbReference>
<dbReference type="Gene3D" id="1.25.40.20">
    <property type="entry name" value="Ankyrin repeat-containing domain"/>
    <property type="match status" value="1"/>
</dbReference>
<dbReference type="SUPFAM" id="SSF48403">
    <property type="entry name" value="Ankyrin repeat"/>
    <property type="match status" value="1"/>
</dbReference>
<dbReference type="SUPFAM" id="SSF48264">
    <property type="entry name" value="Cytochrome P450"/>
    <property type="match status" value="1"/>
</dbReference>
<evidence type="ECO:0000313" key="10">
    <source>
        <dbReference type="Proteomes" id="UP001194746"/>
    </source>
</evidence>
<evidence type="ECO:0000256" key="6">
    <source>
        <dbReference type="ARBA" id="ARBA00023004"/>
    </source>
</evidence>
<dbReference type="Pfam" id="PF00067">
    <property type="entry name" value="p450"/>
    <property type="match status" value="1"/>
</dbReference>
<dbReference type="CDD" id="cd11058">
    <property type="entry name" value="CYP60B-like"/>
    <property type="match status" value="1"/>
</dbReference>
<dbReference type="GO" id="GO:0004497">
    <property type="term" value="F:monooxygenase activity"/>
    <property type="evidence" value="ECO:0007669"/>
    <property type="project" value="UniProtKB-KW"/>
</dbReference>
<dbReference type="GO" id="GO:0016705">
    <property type="term" value="F:oxidoreductase activity, acting on paired donors, with incorporation or reduction of molecular oxygen"/>
    <property type="evidence" value="ECO:0007669"/>
    <property type="project" value="InterPro"/>
</dbReference>
<proteinExistence type="inferred from homology"/>
<sequence>MPAHRRSYLEQTRILETVEERIPQEFIDLVCTYPPHPTFGGFDLTRELHVACLLNDPDRVTDMLELGADRDATSHVGFSAVDIADWLSRVNVVRRLMVDVNIPEAGMRELLHAIRLGRSTVVRVLLEMGVKDQLDNDVLFYGVFQMACSFSTTFVIDALVKYGPGTSVSALAPLFVQVAILFNNLPVAELVREIANEERRRMDRDAEKYMLPDSFFDGIEHPNKVFYELINTLEGMLHITATSIYNVFFHPLRSFPGPKTHAMFRLPYCYQLLRGTLPFDILALHKKYGDIVRIAPNELALSHPDAWKEIIGHQTSGSQEMSKYSNFYRPVPGLPDSIVTADRDEHGILRRQFSHGFSERSMRAQEPVISHYIDLLIRRLRENANGGSNPLNMSAWYNFTTFDVIGDLAFGQPFGSLENSELHPFIPMLFMATKLGTVFLALTFYPIIRNLFLALIPKSVGRVFEDNRRMAMSKIRERAKLGDERKDLIEGLLEKKSGVDLDIGRVEANASILLIGGSETTATLLAGVTYLLLRNPESLARVTQEVRSTFTREEEIDIQSVNKLTYMLACLNEALRMYPPVAIGLPRVVPKNGRMILGSFVKEDTVVAVHHWASYHNEKYFADPFNYHPERFLGDESFVNDRLDILQPFHVGPRNCLGRNLAYTEMRLILARVIFNFDMKIDSGSIGWMERQKVWFLWNKPPLNVYLTPVV</sequence>
<dbReference type="InterPro" id="IPR036396">
    <property type="entry name" value="Cyt_P450_sf"/>
</dbReference>
<dbReference type="PRINTS" id="PR00463">
    <property type="entry name" value="EP450I"/>
</dbReference>
<evidence type="ECO:0000256" key="8">
    <source>
        <dbReference type="PIRSR" id="PIRSR602401-1"/>
    </source>
</evidence>
<evidence type="ECO:0000256" key="1">
    <source>
        <dbReference type="ARBA" id="ARBA00001971"/>
    </source>
</evidence>
<feature type="binding site" description="axial binding residue" evidence="8">
    <location>
        <position position="656"/>
    </location>
    <ligand>
        <name>heme</name>
        <dbReference type="ChEBI" id="CHEBI:30413"/>
    </ligand>
    <ligandPart>
        <name>Fe</name>
        <dbReference type="ChEBI" id="CHEBI:18248"/>
    </ligandPart>
</feature>
<evidence type="ECO:0000256" key="5">
    <source>
        <dbReference type="ARBA" id="ARBA00023002"/>
    </source>
</evidence>
<dbReference type="InterPro" id="IPR017972">
    <property type="entry name" value="Cyt_P450_CS"/>
</dbReference>
<dbReference type="PANTHER" id="PTHR24305:SF230">
    <property type="entry name" value="P450, PUTATIVE (EUROFUNG)-RELATED"/>
    <property type="match status" value="1"/>
</dbReference>
<comment type="cofactor">
    <cofactor evidence="1 8">
        <name>heme</name>
        <dbReference type="ChEBI" id="CHEBI:30413"/>
    </cofactor>
</comment>
<evidence type="ECO:0000256" key="2">
    <source>
        <dbReference type="ARBA" id="ARBA00010617"/>
    </source>
</evidence>
<dbReference type="PANTHER" id="PTHR24305">
    <property type="entry name" value="CYTOCHROME P450"/>
    <property type="match status" value="1"/>
</dbReference>
<evidence type="ECO:0000256" key="3">
    <source>
        <dbReference type="ARBA" id="ARBA00022617"/>
    </source>
</evidence>
<dbReference type="InterPro" id="IPR050121">
    <property type="entry name" value="Cytochrome_P450_monoxygenase"/>
</dbReference>
<dbReference type="FunFam" id="1.10.630.10:FF:000047">
    <property type="entry name" value="Cytochrome P450 monooxygenase"/>
    <property type="match status" value="1"/>
</dbReference>
<dbReference type="Proteomes" id="UP001194746">
    <property type="component" value="Unassembled WGS sequence"/>
</dbReference>
<keyword evidence="7" id="KW-0503">Monooxygenase</keyword>
<evidence type="ECO:0000256" key="7">
    <source>
        <dbReference type="ARBA" id="ARBA00023033"/>
    </source>
</evidence>
<gene>
    <name evidence="9" type="ORF">FE257_010866</name>
</gene>
<dbReference type="AlphaFoldDB" id="A0AAD4CVM9"/>
<evidence type="ECO:0008006" key="11">
    <source>
        <dbReference type="Google" id="ProtNLM"/>
    </source>
</evidence>
<dbReference type="GO" id="GO:0045122">
    <property type="term" value="P:aflatoxin biosynthetic process"/>
    <property type="evidence" value="ECO:0007669"/>
    <property type="project" value="UniProtKB-ARBA"/>
</dbReference>
<protein>
    <recommendedName>
        <fullName evidence="11">Cytochrome P450</fullName>
    </recommendedName>
</protein>
<comment type="caution">
    <text evidence="9">The sequence shown here is derived from an EMBL/GenBank/DDBJ whole genome shotgun (WGS) entry which is preliminary data.</text>
</comment>
<dbReference type="InterPro" id="IPR002401">
    <property type="entry name" value="Cyt_P450_E_grp-I"/>
</dbReference>
<dbReference type="EMBL" id="VCAU01000007">
    <property type="protein sequence ID" value="KAF9893554.1"/>
    <property type="molecule type" value="Genomic_DNA"/>
</dbReference>
<dbReference type="InterPro" id="IPR001128">
    <property type="entry name" value="Cyt_P450"/>
</dbReference>
<organism evidence="9 10">
    <name type="scientific">Aspergillus nanangensis</name>
    <dbReference type="NCBI Taxonomy" id="2582783"/>
    <lineage>
        <taxon>Eukaryota</taxon>
        <taxon>Fungi</taxon>
        <taxon>Dikarya</taxon>
        <taxon>Ascomycota</taxon>
        <taxon>Pezizomycotina</taxon>
        <taxon>Eurotiomycetes</taxon>
        <taxon>Eurotiomycetidae</taxon>
        <taxon>Eurotiales</taxon>
        <taxon>Aspergillaceae</taxon>
        <taxon>Aspergillus</taxon>
        <taxon>Aspergillus subgen. Circumdati</taxon>
    </lineage>
</organism>
<name>A0AAD4CVM9_ASPNN</name>
<reference evidence="9" key="2">
    <citation type="submission" date="2020-02" db="EMBL/GenBank/DDBJ databases">
        <authorList>
            <person name="Gilchrist C.L.M."/>
            <person name="Chooi Y.-H."/>
        </authorList>
    </citation>
    <scope>NUCLEOTIDE SEQUENCE</scope>
    <source>
        <strain evidence="9">MST-FP2251</strain>
    </source>
</reference>
<keyword evidence="6 8" id="KW-0408">Iron</keyword>
<evidence type="ECO:0000313" key="9">
    <source>
        <dbReference type="EMBL" id="KAF9893554.1"/>
    </source>
</evidence>
<evidence type="ECO:0000256" key="4">
    <source>
        <dbReference type="ARBA" id="ARBA00022723"/>
    </source>
</evidence>
<dbReference type="PROSITE" id="PS00086">
    <property type="entry name" value="CYTOCHROME_P450"/>
    <property type="match status" value="1"/>
</dbReference>